<evidence type="ECO:0000313" key="2">
    <source>
        <dbReference type="Proteomes" id="UP000327493"/>
    </source>
</evidence>
<dbReference type="AlphaFoldDB" id="A0A5J5CRP0"/>
<comment type="caution">
    <text evidence="1">The sequence shown here is derived from an EMBL/GenBank/DDBJ whole genome shotgun (WGS) entry which is preliminary data.</text>
</comment>
<name>A0A5J5CRP0_9PERO</name>
<organism evidence="1 2">
    <name type="scientific">Etheostoma spectabile</name>
    <name type="common">orangethroat darter</name>
    <dbReference type="NCBI Taxonomy" id="54343"/>
    <lineage>
        <taxon>Eukaryota</taxon>
        <taxon>Metazoa</taxon>
        <taxon>Chordata</taxon>
        <taxon>Craniata</taxon>
        <taxon>Vertebrata</taxon>
        <taxon>Euteleostomi</taxon>
        <taxon>Actinopterygii</taxon>
        <taxon>Neopterygii</taxon>
        <taxon>Teleostei</taxon>
        <taxon>Neoteleostei</taxon>
        <taxon>Acanthomorphata</taxon>
        <taxon>Eupercaria</taxon>
        <taxon>Perciformes</taxon>
        <taxon>Percoidei</taxon>
        <taxon>Percidae</taxon>
        <taxon>Etheostomatinae</taxon>
        <taxon>Etheostoma</taxon>
    </lineage>
</organism>
<accession>A0A5J5CRP0</accession>
<dbReference type="EMBL" id="VOFY01000017">
    <property type="protein sequence ID" value="KAA8583569.1"/>
    <property type="molecule type" value="Genomic_DNA"/>
</dbReference>
<gene>
    <name evidence="1" type="ORF">FQN60_014777</name>
</gene>
<evidence type="ECO:0000313" key="1">
    <source>
        <dbReference type="EMBL" id="KAA8583569.1"/>
    </source>
</evidence>
<keyword evidence="2" id="KW-1185">Reference proteome</keyword>
<proteinExistence type="predicted"/>
<sequence length="52" mass="5489">MGTNWLRELNIMAPFALSGDTSGTSSLAFIFCLGGPQCICPMVSGQGPLREL</sequence>
<reference evidence="1 2" key="1">
    <citation type="submission" date="2019-08" db="EMBL/GenBank/DDBJ databases">
        <title>A chromosome-level genome assembly, high-density linkage maps, and genome scans reveal the genomic architecture of hybrid incompatibilities underlying speciation via character displacement in darters (Percidae: Etheostominae).</title>
        <authorList>
            <person name="Moran R.L."/>
            <person name="Catchen J.M."/>
            <person name="Fuller R.C."/>
        </authorList>
    </citation>
    <scope>NUCLEOTIDE SEQUENCE [LARGE SCALE GENOMIC DNA]</scope>
    <source>
        <strain evidence="1">EspeVRDwgs_2016</strain>
        <tissue evidence="1">Muscle</tissue>
    </source>
</reference>
<dbReference type="Proteomes" id="UP000327493">
    <property type="component" value="Chromosome 17"/>
</dbReference>
<protein>
    <submittedName>
        <fullName evidence="1">Uncharacterized protein</fullName>
    </submittedName>
</protein>